<dbReference type="GO" id="GO:0031176">
    <property type="term" value="F:endo-1,4-beta-xylanase activity"/>
    <property type="evidence" value="ECO:0007669"/>
    <property type="project" value="UniProtKB-EC"/>
</dbReference>
<dbReference type="EMBL" id="JQ844284">
    <property type="protein sequence ID" value="AGS54251.1"/>
    <property type="molecule type" value="Genomic_DNA"/>
</dbReference>
<feature type="region of interest" description="Disordered" evidence="8">
    <location>
        <begin position="494"/>
        <end position="518"/>
    </location>
</feature>
<comment type="similarity">
    <text evidence="1">Belongs to the glycosyl hydrolase 8 (cellulase D) family.</text>
</comment>
<evidence type="ECO:0000313" key="10">
    <source>
        <dbReference type="EMBL" id="AGS54251.1"/>
    </source>
</evidence>
<dbReference type="SUPFAM" id="SSF81296">
    <property type="entry name" value="E set domains"/>
    <property type="match status" value="2"/>
</dbReference>
<keyword evidence="6 10" id="KW-0326">Glycosidase</keyword>
<dbReference type="Gene3D" id="1.50.10.10">
    <property type="match status" value="1"/>
</dbReference>
<organism evidence="10">
    <name type="scientific">uncultured bacterium contig00178</name>
    <dbReference type="NCBI Taxonomy" id="1181600"/>
    <lineage>
        <taxon>Bacteria</taxon>
        <taxon>environmental samples</taxon>
    </lineage>
</organism>
<accession>A0A806KSM7</accession>
<keyword evidence="10" id="KW-0858">Xylan degradation</keyword>
<keyword evidence="5" id="KW-0119">Carbohydrate metabolism</keyword>
<dbReference type="EC" id="3.2.1.8" evidence="10"/>
<evidence type="ECO:0000259" key="9">
    <source>
        <dbReference type="Pfam" id="PF03442"/>
    </source>
</evidence>
<dbReference type="Pfam" id="PF01270">
    <property type="entry name" value="Glyco_hydro_8"/>
    <property type="match status" value="2"/>
</dbReference>
<keyword evidence="7" id="KW-0624">Polysaccharide degradation</keyword>
<evidence type="ECO:0000256" key="7">
    <source>
        <dbReference type="ARBA" id="ARBA00023326"/>
    </source>
</evidence>
<feature type="compositionally biased region" description="Polar residues" evidence="8">
    <location>
        <begin position="497"/>
        <end position="511"/>
    </location>
</feature>
<dbReference type="SUPFAM" id="SSF48208">
    <property type="entry name" value="Six-hairpin glycosidases"/>
    <property type="match status" value="1"/>
</dbReference>
<feature type="domain" description="Carbohydrate binding X2" evidence="9">
    <location>
        <begin position="372"/>
        <end position="462"/>
    </location>
</feature>
<evidence type="ECO:0000256" key="6">
    <source>
        <dbReference type="ARBA" id="ARBA00023295"/>
    </source>
</evidence>
<keyword evidence="3 10" id="KW-0378">Hydrolase</keyword>
<evidence type="ECO:0000256" key="4">
    <source>
        <dbReference type="ARBA" id="ARBA00023001"/>
    </source>
</evidence>
<name>A0A806KSM7_9BACT</name>
<dbReference type="InterPro" id="IPR013783">
    <property type="entry name" value="Ig-like_fold"/>
</dbReference>
<dbReference type="InterPro" id="IPR008928">
    <property type="entry name" value="6-hairpin_glycosidase_sf"/>
</dbReference>
<dbReference type="GO" id="GO:0030245">
    <property type="term" value="P:cellulose catabolic process"/>
    <property type="evidence" value="ECO:0007669"/>
    <property type="project" value="UniProtKB-KW"/>
</dbReference>
<feature type="domain" description="Carbohydrate binding X2" evidence="9">
    <location>
        <begin position="473"/>
        <end position="555"/>
    </location>
</feature>
<evidence type="ECO:0000256" key="5">
    <source>
        <dbReference type="ARBA" id="ARBA00023277"/>
    </source>
</evidence>
<keyword evidence="4" id="KW-0136">Cellulose degradation</keyword>
<reference evidence="10" key="1">
    <citation type="submission" date="2012-03" db="EMBL/GenBank/DDBJ databases">
        <title>Functional metagenomics reveals considerable lignocellulase gene clusters in the gut microbiome of a wood-feeding higher termite.</title>
        <authorList>
            <person name="Liu N."/>
        </authorList>
    </citation>
    <scope>NUCLEOTIDE SEQUENCE</scope>
</reference>
<evidence type="ECO:0000256" key="1">
    <source>
        <dbReference type="ARBA" id="ARBA00009209"/>
    </source>
</evidence>
<dbReference type="InterPro" id="IPR014756">
    <property type="entry name" value="Ig_E-set"/>
</dbReference>
<protein>
    <submittedName>
        <fullName evidence="10">Endo-1,4-beta-xylanase A</fullName>
        <ecNumber evidence="10">3.2.1.8</ecNumber>
    </submittedName>
</protein>
<evidence type="ECO:0000256" key="2">
    <source>
        <dbReference type="ARBA" id="ARBA00022729"/>
    </source>
</evidence>
<proteinExistence type="inferred from homology"/>
<dbReference type="AlphaFoldDB" id="A0A806KSM7"/>
<dbReference type="GO" id="GO:0045493">
    <property type="term" value="P:xylan catabolic process"/>
    <property type="evidence" value="ECO:0007669"/>
    <property type="project" value="UniProtKB-KW"/>
</dbReference>
<dbReference type="Pfam" id="PF03442">
    <property type="entry name" value="CBM_X2"/>
    <property type="match status" value="2"/>
</dbReference>
<dbReference type="InterPro" id="IPR012341">
    <property type="entry name" value="6hp_glycosidase-like_sf"/>
</dbReference>
<sequence>MSYGMMIAVQLNKQTEFNKLWRWARQYMYNDRNGSGGVNRGYYKWACQTSGAAKDNNPAPDGEFYFATALLFAHARWGSASGSTDIMNYQLRARELLYDMCHRDWTNWTDGYDQAALFRRPGDHRTDNPVGSTHVRNNQPVFSPSGGSANHTDPSYHLPGFFEVWAMELEADAAANQLYGVWSSLAELQADAAFYRQCATKSRSFFQSATHGTTGLGPDYATYEGVGTGSQPDFQYDAFRIAMNIAFDYAWFVPSTWPKTHADRIQSFFANTNCTDCSGVYDYKALWQVNGTKRSDHGDHSPGLVACNAVASLAATNARAWQFLDDFWNISLTKGQYRYYDGTLYMLGLLHVTGNFKAYLRSNTTPVASASINPTSVTFDKYSSNANYGNKTITVTFPDTTYSLSSITNGGTTLTSGTNYTTSGSGTTRTVVIQSSYLSTLAVGSATLTFNFNKGNNQTLAVTINDSTPPSSISPTSGSFNATTSNTLQTTMTLQSGHSLSSITRNGTAVPTGSSGYTTNGNTITFTNNYLKTLPNGANVLTFNFSAGTPATYTITVSNSTVSGGGGTSYDFSTNPSISGISYVNANGSTTTGLTASVTGGVLLVERVTTNHDTLFFALPFELGSSTLASFTSLKIVIKGVSGDLGHKNVRVGILNGTTYTQFYDTQHNITTTALTITVPLTGRTETGSIKIAIGLNNASDYKYEIHSLTLGP</sequence>
<dbReference type="InterPro" id="IPR002037">
    <property type="entry name" value="Glyco_hydro_8"/>
</dbReference>
<evidence type="ECO:0000256" key="3">
    <source>
        <dbReference type="ARBA" id="ARBA00022801"/>
    </source>
</evidence>
<keyword evidence="2" id="KW-0732">Signal</keyword>
<dbReference type="Gene3D" id="2.60.40.10">
    <property type="entry name" value="Immunoglobulins"/>
    <property type="match status" value="2"/>
</dbReference>
<dbReference type="InterPro" id="IPR005102">
    <property type="entry name" value="Carbo-bd_X2"/>
</dbReference>
<evidence type="ECO:0000256" key="8">
    <source>
        <dbReference type="SAM" id="MobiDB-lite"/>
    </source>
</evidence>